<evidence type="ECO:0000256" key="1">
    <source>
        <dbReference type="SAM" id="MobiDB-lite"/>
    </source>
</evidence>
<evidence type="ECO:0000313" key="3">
    <source>
        <dbReference type="Proteomes" id="UP000660454"/>
    </source>
</evidence>
<feature type="region of interest" description="Disordered" evidence="1">
    <location>
        <begin position="1"/>
        <end position="60"/>
    </location>
</feature>
<protein>
    <submittedName>
        <fullName evidence="2">Uncharacterized protein</fullName>
    </submittedName>
</protein>
<dbReference type="Proteomes" id="UP000660454">
    <property type="component" value="Unassembled WGS sequence"/>
</dbReference>
<keyword evidence="3" id="KW-1185">Reference proteome</keyword>
<dbReference type="EMBL" id="BOOF01000009">
    <property type="protein sequence ID" value="GIH61304.1"/>
    <property type="molecule type" value="Genomic_DNA"/>
</dbReference>
<proteinExistence type="predicted"/>
<sequence>MVLPDSMGHRDNARLGHHPTPTGDANTFRTIDSGSLSRIGSAPHHSEHPDGEERPSGDGL</sequence>
<reference evidence="2 3" key="1">
    <citation type="submission" date="2021-01" db="EMBL/GenBank/DDBJ databases">
        <title>Whole genome shotgun sequence of Microbispora siamensis NBRC 104113.</title>
        <authorList>
            <person name="Komaki H."/>
            <person name="Tamura T."/>
        </authorList>
    </citation>
    <scope>NUCLEOTIDE SEQUENCE [LARGE SCALE GENOMIC DNA]</scope>
    <source>
        <strain evidence="2 3">NBRC 104113</strain>
    </source>
</reference>
<name>A0ABQ4GIW6_9ACTN</name>
<gene>
    <name evidence="2" type="ORF">Msi02_21210</name>
</gene>
<feature type="compositionally biased region" description="Polar residues" evidence="1">
    <location>
        <begin position="23"/>
        <end position="38"/>
    </location>
</feature>
<feature type="compositionally biased region" description="Basic and acidic residues" evidence="1">
    <location>
        <begin position="44"/>
        <end position="60"/>
    </location>
</feature>
<evidence type="ECO:0000313" key="2">
    <source>
        <dbReference type="EMBL" id="GIH61304.1"/>
    </source>
</evidence>
<comment type="caution">
    <text evidence="2">The sequence shown here is derived from an EMBL/GenBank/DDBJ whole genome shotgun (WGS) entry which is preliminary data.</text>
</comment>
<organism evidence="2 3">
    <name type="scientific">Microbispora siamensis</name>
    <dbReference type="NCBI Taxonomy" id="564413"/>
    <lineage>
        <taxon>Bacteria</taxon>
        <taxon>Bacillati</taxon>
        <taxon>Actinomycetota</taxon>
        <taxon>Actinomycetes</taxon>
        <taxon>Streptosporangiales</taxon>
        <taxon>Streptosporangiaceae</taxon>
        <taxon>Microbispora</taxon>
    </lineage>
</organism>
<accession>A0ABQ4GIW6</accession>